<feature type="compositionally biased region" description="Basic residues" evidence="1">
    <location>
        <begin position="92"/>
        <end position="101"/>
    </location>
</feature>
<dbReference type="EMBL" id="JAUCMV010000005">
    <property type="protein sequence ID" value="KAK0398990.1"/>
    <property type="molecule type" value="Genomic_DNA"/>
</dbReference>
<comment type="caution">
    <text evidence="2">The sequence shown here is derived from an EMBL/GenBank/DDBJ whole genome shotgun (WGS) entry which is preliminary data.</text>
</comment>
<keyword evidence="3" id="KW-1185">Reference proteome</keyword>
<evidence type="ECO:0000313" key="2">
    <source>
        <dbReference type="EMBL" id="KAK0398990.1"/>
    </source>
</evidence>
<evidence type="ECO:0000256" key="1">
    <source>
        <dbReference type="SAM" id="MobiDB-lite"/>
    </source>
</evidence>
<feature type="compositionally biased region" description="Polar residues" evidence="1">
    <location>
        <begin position="36"/>
        <end position="51"/>
    </location>
</feature>
<reference evidence="2" key="1">
    <citation type="submission" date="2023-06" db="EMBL/GenBank/DDBJ databases">
        <title>Genomic analysis of the entomopathogenic nematode Steinernema hermaphroditum.</title>
        <authorList>
            <person name="Schwarz E.M."/>
            <person name="Heppert J.K."/>
            <person name="Baniya A."/>
            <person name="Schwartz H.T."/>
            <person name="Tan C.-H."/>
            <person name="Antoshechkin I."/>
            <person name="Sternberg P.W."/>
            <person name="Goodrich-Blair H."/>
            <person name="Dillman A.R."/>
        </authorList>
    </citation>
    <scope>NUCLEOTIDE SEQUENCE</scope>
    <source>
        <strain evidence="2">PS9179</strain>
        <tissue evidence="2">Whole animal</tissue>
    </source>
</reference>
<protein>
    <submittedName>
        <fullName evidence="2">Uncharacterized protein</fullName>
    </submittedName>
</protein>
<feature type="region of interest" description="Disordered" evidence="1">
    <location>
        <begin position="83"/>
        <end position="123"/>
    </location>
</feature>
<sequence>MSSSNKANAEIKYSYSFAPESDTDSDERTTPPKPVISTSRRVSPPSVCTNSPATVAGFPLSSASIIQKKSNAVVYSFAPETDEDLPAEKTSKSSKKTHKKERPSMSTERRSMRTVVHDPCSSKAEDGIQERAFTSSRLPKPINHKVIVVEYDMAIRTVNELFIALQLMNGGKVPSIVLFMNPHDAVDALIEILRWAAPIKLINEDALRRWINGDRRVLVIAEPEIFLKNLLPLDRIQPDVVVNYGLPYDVKNEYIRRLWCSISKSDKKVGEVYTVLRAECLPTKSRALLEILEDLDLDIQPCLRKLAAVRIP</sequence>
<evidence type="ECO:0000313" key="3">
    <source>
        <dbReference type="Proteomes" id="UP001175271"/>
    </source>
</evidence>
<gene>
    <name evidence="2" type="ORF">QR680_002850</name>
</gene>
<accession>A0AA39LJ30</accession>
<dbReference type="AlphaFoldDB" id="A0AA39LJ30"/>
<proteinExistence type="predicted"/>
<dbReference type="Proteomes" id="UP001175271">
    <property type="component" value="Unassembled WGS sequence"/>
</dbReference>
<feature type="region of interest" description="Disordered" evidence="1">
    <location>
        <begin position="1"/>
        <end position="51"/>
    </location>
</feature>
<name>A0AA39LJ30_9BILA</name>
<organism evidence="2 3">
    <name type="scientific">Steinernema hermaphroditum</name>
    <dbReference type="NCBI Taxonomy" id="289476"/>
    <lineage>
        <taxon>Eukaryota</taxon>
        <taxon>Metazoa</taxon>
        <taxon>Ecdysozoa</taxon>
        <taxon>Nematoda</taxon>
        <taxon>Chromadorea</taxon>
        <taxon>Rhabditida</taxon>
        <taxon>Tylenchina</taxon>
        <taxon>Panagrolaimomorpha</taxon>
        <taxon>Strongyloidoidea</taxon>
        <taxon>Steinernematidae</taxon>
        <taxon>Steinernema</taxon>
    </lineage>
</organism>